<evidence type="ECO:0000313" key="7">
    <source>
        <dbReference type="Proteomes" id="UP000176191"/>
    </source>
</evidence>
<evidence type="ECO:0000256" key="4">
    <source>
        <dbReference type="SAM" id="Phobius"/>
    </source>
</evidence>
<dbReference type="InterPro" id="IPR029061">
    <property type="entry name" value="THDP-binding"/>
</dbReference>
<dbReference type="Gene3D" id="3.40.50.920">
    <property type="match status" value="1"/>
</dbReference>
<comment type="similarity">
    <text evidence="2">Belongs to the transketolase family.</text>
</comment>
<dbReference type="SUPFAM" id="SSF52922">
    <property type="entry name" value="TK C-terminal domain-like"/>
    <property type="match status" value="1"/>
</dbReference>
<dbReference type="InterPro" id="IPR005475">
    <property type="entry name" value="Transketolase-like_Pyr-bd"/>
</dbReference>
<name>A0A1F5F3G5_9BACT</name>
<sequence length="323" mass="35510">MSKYSDKYLISEWRTAPKRAIRDGVGEALVKIGEDERVVVLSADLAGSTRVDKFAETFPDRFFELGVAEQNMAGVAAGVAFTGLIPFMASYAAFSPGRNWEQIRISIALSKANVKIIGSHGGVATGKNGPSHQGTEDIALTRVLPNMTVLTPADATQCQTMIEAAYKLVGPVYIRTARPETPNFTKKYDFEIGKIEKYREGRDVTICASGIPVWESLMVAEELAKEGVECEVLNISTIKPLDRETIIESARKTNKVITIEDHQIAGGMGSAIAELLGEEYPVPIKRMGITDKFGLSGEWEEVYKWFGLDRVSLKKAVVDYLHE</sequence>
<dbReference type="InterPro" id="IPR051157">
    <property type="entry name" value="PDH/Transketolase"/>
</dbReference>
<evidence type="ECO:0000256" key="1">
    <source>
        <dbReference type="ARBA" id="ARBA00001964"/>
    </source>
</evidence>
<dbReference type="AlphaFoldDB" id="A0A1F5F3G5"/>
<dbReference type="InterPro" id="IPR033248">
    <property type="entry name" value="Transketolase_C"/>
</dbReference>
<dbReference type="SUPFAM" id="SSF52518">
    <property type="entry name" value="Thiamin diphosphate-binding fold (THDP-binding)"/>
    <property type="match status" value="1"/>
</dbReference>
<keyword evidence="4" id="KW-1133">Transmembrane helix</keyword>
<dbReference type="PANTHER" id="PTHR43825">
    <property type="entry name" value="PYRUVATE DEHYDROGENASE E1 COMPONENT"/>
    <property type="match status" value="1"/>
</dbReference>
<keyword evidence="3" id="KW-0786">Thiamine pyrophosphate</keyword>
<dbReference type="Gene3D" id="3.40.50.970">
    <property type="match status" value="1"/>
</dbReference>
<comment type="cofactor">
    <cofactor evidence="1">
        <name>thiamine diphosphate</name>
        <dbReference type="ChEBI" id="CHEBI:58937"/>
    </cofactor>
</comment>
<keyword evidence="4" id="KW-0472">Membrane</keyword>
<accession>A0A1F5F3G5</accession>
<keyword evidence="4" id="KW-0812">Transmembrane</keyword>
<evidence type="ECO:0000256" key="2">
    <source>
        <dbReference type="ARBA" id="ARBA00007131"/>
    </source>
</evidence>
<dbReference type="Pfam" id="PF02779">
    <property type="entry name" value="Transket_pyr"/>
    <property type="match status" value="1"/>
</dbReference>
<evidence type="ECO:0000256" key="3">
    <source>
        <dbReference type="ARBA" id="ARBA00023052"/>
    </source>
</evidence>
<dbReference type="SMART" id="SM00861">
    <property type="entry name" value="Transket_pyr"/>
    <property type="match status" value="1"/>
</dbReference>
<evidence type="ECO:0000313" key="6">
    <source>
        <dbReference type="EMBL" id="OGD74173.1"/>
    </source>
</evidence>
<comment type="caution">
    <text evidence="6">The sequence shown here is derived from an EMBL/GenBank/DDBJ whole genome shotgun (WGS) entry which is preliminary data.</text>
</comment>
<proteinExistence type="inferred from homology"/>
<dbReference type="InterPro" id="IPR009014">
    <property type="entry name" value="Transketo_C/PFOR_II"/>
</dbReference>
<dbReference type="CDD" id="cd07033">
    <property type="entry name" value="TPP_PYR_DXS_TK_like"/>
    <property type="match status" value="1"/>
</dbReference>
<dbReference type="EMBL" id="MFAK01000039">
    <property type="protein sequence ID" value="OGD74173.1"/>
    <property type="molecule type" value="Genomic_DNA"/>
</dbReference>
<evidence type="ECO:0000259" key="5">
    <source>
        <dbReference type="SMART" id="SM00861"/>
    </source>
</evidence>
<dbReference type="Proteomes" id="UP000176191">
    <property type="component" value="Unassembled WGS sequence"/>
</dbReference>
<gene>
    <name evidence="6" type="ORF">A2228_03220</name>
</gene>
<feature type="transmembrane region" description="Helical" evidence="4">
    <location>
        <begin position="72"/>
        <end position="94"/>
    </location>
</feature>
<reference evidence="6 7" key="1">
    <citation type="journal article" date="2016" name="Nat. Commun.">
        <title>Thousands of microbial genomes shed light on interconnected biogeochemical processes in an aquifer system.</title>
        <authorList>
            <person name="Anantharaman K."/>
            <person name="Brown C.T."/>
            <person name="Hug L.A."/>
            <person name="Sharon I."/>
            <person name="Castelle C.J."/>
            <person name="Probst A.J."/>
            <person name="Thomas B.C."/>
            <person name="Singh A."/>
            <person name="Wilkins M.J."/>
            <person name="Karaoz U."/>
            <person name="Brodie E.L."/>
            <person name="Williams K.H."/>
            <person name="Hubbard S.S."/>
            <person name="Banfield J.F."/>
        </authorList>
    </citation>
    <scope>NUCLEOTIDE SEQUENCE [LARGE SCALE GENOMIC DNA]</scope>
</reference>
<dbReference type="Pfam" id="PF02780">
    <property type="entry name" value="Transketolase_C"/>
    <property type="match status" value="1"/>
</dbReference>
<organism evidence="6 7">
    <name type="scientific">Candidatus Collierbacteria bacterium RIFOXYA2_FULL_46_10</name>
    <dbReference type="NCBI Taxonomy" id="1817726"/>
    <lineage>
        <taxon>Bacteria</taxon>
        <taxon>Candidatus Collieribacteriota</taxon>
    </lineage>
</organism>
<dbReference type="FunFam" id="3.40.50.970:FF:000129">
    <property type="entry name" value="Transketolase"/>
    <property type="match status" value="1"/>
</dbReference>
<protein>
    <recommendedName>
        <fullName evidence="5">Transketolase-like pyrimidine-binding domain-containing protein</fullName>
    </recommendedName>
</protein>
<dbReference type="PANTHER" id="PTHR43825:SF1">
    <property type="entry name" value="TRANSKETOLASE-LIKE PYRIMIDINE-BINDING DOMAIN-CONTAINING PROTEIN"/>
    <property type="match status" value="1"/>
</dbReference>
<feature type="domain" description="Transketolase-like pyrimidine-binding" evidence="5">
    <location>
        <begin position="19"/>
        <end position="183"/>
    </location>
</feature>